<comment type="caution">
    <text evidence="14">The sequence shown here is derived from an EMBL/GenBank/DDBJ whole genome shotgun (WGS) entry which is preliminary data.</text>
</comment>
<feature type="domain" description="P-type ATPase A" evidence="12">
    <location>
        <begin position="56"/>
        <end position="157"/>
    </location>
</feature>
<feature type="transmembrane region" description="Helical" evidence="11">
    <location>
        <begin position="203"/>
        <end position="227"/>
    </location>
</feature>
<keyword evidence="5" id="KW-0547">Nucleotide-binding</keyword>
<feature type="transmembrane region" description="Helical" evidence="11">
    <location>
        <begin position="176"/>
        <end position="197"/>
    </location>
</feature>
<dbReference type="Proteomes" id="UP001500190">
    <property type="component" value="Unassembled WGS sequence"/>
</dbReference>
<evidence type="ECO:0000259" key="13">
    <source>
        <dbReference type="Pfam" id="PF00689"/>
    </source>
</evidence>
<dbReference type="Gene3D" id="3.40.50.1000">
    <property type="entry name" value="HAD superfamily/HAD-like"/>
    <property type="match status" value="1"/>
</dbReference>
<dbReference type="SFLD" id="SFLDS00003">
    <property type="entry name" value="Haloacid_Dehalogenase"/>
    <property type="match status" value="1"/>
</dbReference>
<feature type="domain" description="Cation-transporting P-type ATPase C-terminal" evidence="13">
    <location>
        <begin position="623"/>
        <end position="804"/>
    </location>
</feature>
<dbReference type="InterPro" id="IPR036412">
    <property type="entry name" value="HAD-like_sf"/>
</dbReference>
<evidence type="ECO:0000256" key="11">
    <source>
        <dbReference type="SAM" id="Phobius"/>
    </source>
</evidence>
<dbReference type="InterPro" id="IPR023214">
    <property type="entry name" value="HAD_sf"/>
</dbReference>
<evidence type="ECO:0000256" key="1">
    <source>
        <dbReference type="ARBA" id="ARBA00004651"/>
    </source>
</evidence>
<protein>
    <submittedName>
        <fullName evidence="14">Cation-transporting P-type ATPase</fullName>
    </submittedName>
</protein>
<keyword evidence="15" id="KW-1185">Reference proteome</keyword>
<dbReference type="InterPro" id="IPR059000">
    <property type="entry name" value="ATPase_P-type_domA"/>
</dbReference>
<keyword evidence="9 11" id="KW-0472">Membrane</keyword>
<dbReference type="Pfam" id="PF00122">
    <property type="entry name" value="E1-E2_ATPase"/>
    <property type="match status" value="1"/>
</dbReference>
<dbReference type="InterPro" id="IPR006068">
    <property type="entry name" value="ATPase_P-typ_cation-transptr_C"/>
</dbReference>
<dbReference type="InterPro" id="IPR018303">
    <property type="entry name" value="ATPase_P-typ_P_site"/>
</dbReference>
<dbReference type="SUPFAM" id="SSF81653">
    <property type="entry name" value="Calcium ATPase, transduction domain A"/>
    <property type="match status" value="1"/>
</dbReference>
<evidence type="ECO:0000313" key="14">
    <source>
        <dbReference type="EMBL" id="GAA1599255.1"/>
    </source>
</evidence>
<gene>
    <name evidence="14" type="ORF">GCM10009742_53700</name>
</gene>
<dbReference type="PANTHER" id="PTHR43294:SF21">
    <property type="entry name" value="CATION TRANSPORTING ATPASE"/>
    <property type="match status" value="1"/>
</dbReference>
<name>A0ABP4Q6L0_9ACTN</name>
<evidence type="ECO:0000256" key="6">
    <source>
        <dbReference type="ARBA" id="ARBA00022840"/>
    </source>
</evidence>
<evidence type="ECO:0000256" key="7">
    <source>
        <dbReference type="ARBA" id="ARBA00022967"/>
    </source>
</evidence>
<keyword evidence="3" id="KW-1003">Cell membrane</keyword>
<dbReference type="Pfam" id="PF00689">
    <property type="entry name" value="Cation_ATPase_C"/>
    <property type="match status" value="1"/>
</dbReference>
<keyword evidence="4 11" id="KW-0812">Transmembrane</keyword>
<feature type="transmembrane region" description="Helical" evidence="11">
    <location>
        <begin position="783"/>
        <end position="804"/>
    </location>
</feature>
<dbReference type="InterPro" id="IPR044492">
    <property type="entry name" value="P_typ_ATPase_HD_dom"/>
</dbReference>
<evidence type="ECO:0000256" key="2">
    <source>
        <dbReference type="ARBA" id="ARBA00005675"/>
    </source>
</evidence>
<dbReference type="Pfam" id="PF00702">
    <property type="entry name" value="Hydrolase"/>
    <property type="match status" value="1"/>
</dbReference>
<dbReference type="InterPro" id="IPR008250">
    <property type="entry name" value="ATPase_P-typ_transduc_dom_A_sf"/>
</dbReference>
<organism evidence="14 15">
    <name type="scientific">Kribbella karoonensis</name>
    <dbReference type="NCBI Taxonomy" id="324851"/>
    <lineage>
        <taxon>Bacteria</taxon>
        <taxon>Bacillati</taxon>
        <taxon>Actinomycetota</taxon>
        <taxon>Actinomycetes</taxon>
        <taxon>Propionibacteriales</taxon>
        <taxon>Kribbellaceae</taxon>
        <taxon>Kribbella</taxon>
    </lineage>
</organism>
<dbReference type="InterPro" id="IPR023299">
    <property type="entry name" value="ATPase_P-typ_cyto_dom_N"/>
</dbReference>
<keyword evidence="8 11" id="KW-1133">Transmembrane helix</keyword>
<evidence type="ECO:0000259" key="12">
    <source>
        <dbReference type="Pfam" id="PF00122"/>
    </source>
</evidence>
<dbReference type="Gene3D" id="1.20.1110.10">
    <property type="entry name" value="Calcium-transporting ATPase, transmembrane domain"/>
    <property type="match status" value="1"/>
</dbReference>
<evidence type="ECO:0000256" key="8">
    <source>
        <dbReference type="ARBA" id="ARBA00022989"/>
    </source>
</evidence>
<sequence>MTHLFALMLWVAAVLAFAGGLAPLAVAIVVIIVLNGVFAFAQEYRADRAAERLRDLLPAKVQVIRDGLVSSVDATQLVRDDLVLLCAGDRVSADLRLDTVHALAVDESMLTGESVPVRPAAGDQVYAGTFVVQGEAEAIVIAVAGGTRLAGIQSLTESAQRPASPLTLELHRLIRVIAAIAVAVGVSLTVVSLLLGLRLTEAFLFGVGVMVALVPEGLLPTVTLSLARGAQRMAHGNALVRRLDAVETLGATTYVCTDKTGTLTMNQMEVQEIWTPRGPVTMNGHGYDPQGSADGEPVAIEAAARAAAAAIACIRGRAVRSKDRWVAEGDPMEVALDVLARRLGVPAVDPDTITHRVTFTSETRYSAVVAGGNTLVIGAPDALLQYCDTDGAAAAAVVDLAGRGRRVLAVAAAPGVLVHDGLLELAPNRLNLLGVVGLEDPPRTDVHAALTTCREAGVRIAVVTGDHAATAEVIAREVGLLGPGGLVVTGNELPADDEHLGELLDRDDGVVVARVTPADKLRIARALRARGHVVAMTGDGVNDAPALREADVGVAMGASGSDVARATADLVLLDDHFASIVTAIRLGRATFSNVRRFLTYHLADNVAELAPFVAWALSGGSIPLAIGVLQVLALDIGTDVLPALALGIERPGPRVLDGPARHHRLVDRGLLFRAFGLLGLTEAVLAMVAFLLILSGHGWHFGAQPSGAALAVASGTAFAVIALTQYANVFACRSERSTVFKVGFTTNRPLLLALSIEVVLLMIFLGVPPVAHLLGGGWPSYQGWLYAGSAAIVLLLVDTAAKLLRGGVRR</sequence>
<comment type="similarity">
    <text evidence="2">Belongs to the cation transport ATPase (P-type) (TC 3.A.3) family. Type IIA subfamily.</text>
</comment>
<proteinExistence type="inferred from homology"/>
<dbReference type="Gene3D" id="2.70.150.10">
    <property type="entry name" value="Calcium-transporting ATPase, cytoplasmic transduction domain A"/>
    <property type="match status" value="1"/>
</dbReference>
<evidence type="ECO:0000256" key="10">
    <source>
        <dbReference type="ARBA" id="ARBA00049360"/>
    </source>
</evidence>
<keyword evidence="6" id="KW-0067">ATP-binding</keyword>
<feature type="transmembrane region" description="Helical" evidence="11">
    <location>
        <begin position="750"/>
        <end position="771"/>
    </location>
</feature>
<keyword evidence="7" id="KW-1278">Translocase</keyword>
<dbReference type="PRINTS" id="PR00120">
    <property type="entry name" value="HATPASE"/>
</dbReference>
<feature type="transmembrane region" description="Helical" evidence="11">
    <location>
        <begin position="706"/>
        <end position="729"/>
    </location>
</feature>
<dbReference type="NCBIfam" id="TIGR01494">
    <property type="entry name" value="ATPase_P-type"/>
    <property type="match status" value="2"/>
</dbReference>
<evidence type="ECO:0000256" key="9">
    <source>
        <dbReference type="ARBA" id="ARBA00023136"/>
    </source>
</evidence>
<dbReference type="EMBL" id="BAAAND010000008">
    <property type="protein sequence ID" value="GAA1599255.1"/>
    <property type="molecule type" value="Genomic_DNA"/>
</dbReference>
<dbReference type="InterPro" id="IPR001757">
    <property type="entry name" value="P_typ_ATPase"/>
</dbReference>
<evidence type="ECO:0000256" key="5">
    <source>
        <dbReference type="ARBA" id="ARBA00022741"/>
    </source>
</evidence>
<dbReference type="SUPFAM" id="SSF81665">
    <property type="entry name" value="Calcium ATPase, transmembrane domain M"/>
    <property type="match status" value="1"/>
</dbReference>
<evidence type="ECO:0000313" key="15">
    <source>
        <dbReference type="Proteomes" id="UP001500190"/>
    </source>
</evidence>
<dbReference type="Gene3D" id="3.40.1110.10">
    <property type="entry name" value="Calcium-transporting ATPase, cytoplasmic domain N"/>
    <property type="match status" value="1"/>
</dbReference>
<evidence type="ECO:0000256" key="4">
    <source>
        <dbReference type="ARBA" id="ARBA00022692"/>
    </source>
</evidence>
<comment type="catalytic activity">
    <reaction evidence="10">
        <text>ATP + H2O = ADP + phosphate + H(+)</text>
        <dbReference type="Rhea" id="RHEA:13065"/>
        <dbReference type="ChEBI" id="CHEBI:15377"/>
        <dbReference type="ChEBI" id="CHEBI:15378"/>
        <dbReference type="ChEBI" id="CHEBI:30616"/>
        <dbReference type="ChEBI" id="CHEBI:43474"/>
        <dbReference type="ChEBI" id="CHEBI:456216"/>
    </reaction>
</comment>
<dbReference type="PRINTS" id="PR00119">
    <property type="entry name" value="CATATPASE"/>
</dbReference>
<comment type="subcellular location">
    <subcellularLocation>
        <location evidence="1">Cell membrane</location>
        <topology evidence="1">Multi-pass membrane protein</topology>
    </subcellularLocation>
</comment>
<dbReference type="SUPFAM" id="SSF56784">
    <property type="entry name" value="HAD-like"/>
    <property type="match status" value="1"/>
</dbReference>
<evidence type="ECO:0000256" key="3">
    <source>
        <dbReference type="ARBA" id="ARBA00022475"/>
    </source>
</evidence>
<dbReference type="InterPro" id="IPR023298">
    <property type="entry name" value="ATPase_P-typ_TM_dom_sf"/>
</dbReference>
<feature type="transmembrane region" description="Helical" evidence="11">
    <location>
        <begin position="670"/>
        <end position="694"/>
    </location>
</feature>
<accession>A0ABP4Q6L0</accession>
<dbReference type="InterPro" id="IPR050510">
    <property type="entry name" value="Cation_transp_ATPase_P-type"/>
</dbReference>
<dbReference type="SFLD" id="SFLDF00027">
    <property type="entry name" value="p-type_atpase"/>
    <property type="match status" value="1"/>
</dbReference>
<dbReference type="SFLD" id="SFLDG00002">
    <property type="entry name" value="C1.7:_P-type_atpase_like"/>
    <property type="match status" value="1"/>
</dbReference>
<reference evidence="15" key="1">
    <citation type="journal article" date="2019" name="Int. J. Syst. Evol. Microbiol.">
        <title>The Global Catalogue of Microorganisms (GCM) 10K type strain sequencing project: providing services to taxonomists for standard genome sequencing and annotation.</title>
        <authorList>
            <consortium name="The Broad Institute Genomics Platform"/>
            <consortium name="The Broad Institute Genome Sequencing Center for Infectious Disease"/>
            <person name="Wu L."/>
            <person name="Ma J."/>
        </authorList>
    </citation>
    <scope>NUCLEOTIDE SEQUENCE [LARGE SCALE GENOMIC DNA]</scope>
    <source>
        <strain evidence="15">JCM 14304</strain>
    </source>
</reference>
<dbReference type="PANTHER" id="PTHR43294">
    <property type="entry name" value="SODIUM/POTASSIUM-TRANSPORTING ATPASE SUBUNIT ALPHA"/>
    <property type="match status" value="1"/>
</dbReference>
<dbReference type="PROSITE" id="PS00154">
    <property type="entry name" value="ATPASE_E1_E2"/>
    <property type="match status" value="1"/>
</dbReference>
<dbReference type="SUPFAM" id="SSF81660">
    <property type="entry name" value="Metal cation-transporting ATPase, ATP-binding domain N"/>
    <property type="match status" value="1"/>
</dbReference>